<reference evidence="1 2" key="1">
    <citation type="journal article" date="2012" name="PLoS ONE">
        <title>Genome sequence and transcriptome analysis of the radioresistant bacterium Deinococcus gobiensis: insights into the extreme environmental adaptations.</title>
        <authorList>
            <person name="Yuan M."/>
            <person name="Chen M."/>
            <person name="Zhang W."/>
            <person name="Lu W."/>
            <person name="Wang J."/>
            <person name="Yang M."/>
            <person name="Zhao P."/>
            <person name="Tang R."/>
            <person name="Li X."/>
            <person name="Hao Y."/>
            <person name="Zhou Z."/>
            <person name="Zhan Y."/>
            <person name="Yu H."/>
            <person name="Teng C."/>
            <person name="Yan Y."/>
            <person name="Ping S."/>
            <person name="Wang Y."/>
            <person name="Lin M."/>
        </authorList>
    </citation>
    <scope>NUCLEOTIDE SEQUENCE [LARGE SCALE GENOMIC DNA]</scope>
    <source>
        <strain evidence="2">DSM 21396 / JCM 16679 / CGMCC 1.7299 / I-0</strain>
        <plasmid evidence="1">P2</plasmid>
    </source>
</reference>
<dbReference type="PATRIC" id="fig|745776.4.peg.3734"/>
<sequence>MLFEGMYVVHTSTEGPFAATLTQALGDTAVRRLRPAYFDIGERVWLTPATAAQLKNLDILRTLDDIDVVVRHRVQWWRGEWTTQTKIMFRGQVRCGGLGDRRAVRGEGVSYEEAMAFAEAQLHLDPAPEELSTVPFLLKEFLLPRARL</sequence>
<evidence type="ECO:0000313" key="2">
    <source>
        <dbReference type="Proteomes" id="UP000007575"/>
    </source>
</evidence>
<gene>
    <name evidence="1" type="ordered locus">DGo_PB0441</name>
</gene>
<name>H8H2G3_DEIGI</name>
<dbReference type="KEGG" id="dgo:DGo_PB0441"/>
<dbReference type="Proteomes" id="UP000007575">
    <property type="component" value="Plasmid P2"/>
</dbReference>
<accession>H8H2G3</accession>
<dbReference type="AlphaFoldDB" id="H8H2G3"/>
<proteinExistence type="predicted"/>
<geneLocation type="plasmid" evidence="1 2">
    <name>P2</name>
</geneLocation>
<dbReference type="HOGENOM" id="CLU_1755848_0_0_0"/>
<keyword evidence="1" id="KW-0614">Plasmid</keyword>
<organism evidence="1 2">
    <name type="scientific">Deinococcus gobiensis (strain DSM 21396 / JCM 16679 / CGMCC 1.7299 / I-0)</name>
    <dbReference type="NCBI Taxonomy" id="745776"/>
    <lineage>
        <taxon>Bacteria</taxon>
        <taxon>Thermotogati</taxon>
        <taxon>Deinococcota</taxon>
        <taxon>Deinococci</taxon>
        <taxon>Deinococcales</taxon>
        <taxon>Deinococcaceae</taxon>
        <taxon>Deinococcus</taxon>
    </lineage>
</organism>
<protein>
    <submittedName>
        <fullName evidence="1">Uncharacterized protein</fullName>
    </submittedName>
</protein>
<dbReference type="EMBL" id="CP002193">
    <property type="protein sequence ID" value="AFD27710.1"/>
    <property type="molecule type" value="Genomic_DNA"/>
</dbReference>
<evidence type="ECO:0000313" key="1">
    <source>
        <dbReference type="EMBL" id="AFD27710.1"/>
    </source>
</evidence>
<keyword evidence="2" id="KW-1185">Reference proteome</keyword>